<evidence type="ECO:0000313" key="1">
    <source>
        <dbReference type="EMBL" id="TCK62483.1"/>
    </source>
</evidence>
<evidence type="ECO:0008006" key="3">
    <source>
        <dbReference type="Google" id="ProtNLM"/>
    </source>
</evidence>
<evidence type="ECO:0000313" key="2">
    <source>
        <dbReference type="Proteomes" id="UP000294614"/>
    </source>
</evidence>
<dbReference type="AlphaFoldDB" id="A0A4R1KEQ8"/>
<accession>A0A4R1KEQ8</accession>
<dbReference type="OrthoDB" id="9801259at2"/>
<sequence length="119" mass="13666">MTETLTPSEIIQFRAECYRNLDGRGVFSLYSERSELCRFFSEESFHDHFSRQTAGSTHAGVKIVSEQCKGGLAEVKYIEYIHEGALLVSYYSKTALVTEDGQWKILRESREMRKNAITT</sequence>
<organism evidence="1 2">
    <name type="scientific">Seleniivibrio woodruffii</name>
    <dbReference type="NCBI Taxonomy" id="1078050"/>
    <lineage>
        <taxon>Bacteria</taxon>
        <taxon>Pseudomonadati</taxon>
        <taxon>Deferribacterota</taxon>
        <taxon>Deferribacteres</taxon>
        <taxon>Deferribacterales</taxon>
        <taxon>Geovibrionaceae</taxon>
        <taxon>Seleniivibrio</taxon>
    </lineage>
</organism>
<reference evidence="1 2" key="1">
    <citation type="submission" date="2019-03" db="EMBL/GenBank/DDBJ databases">
        <title>Genomic Encyclopedia of Type Strains, Phase IV (KMG-IV): sequencing the most valuable type-strain genomes for metagenomic binning, comparative biology and taxonomic classification.</title>
        <authorList>
            <person name="Goeker M."/>
        </authorList>
    </citation>
    <scope>NUCLEOTIDE SEQUENCE [LARGE SCALE GENOMIC DNA]</scope>
    <source>
        <strain evidence="1 2">DSM 24984</strain>
    </source>
</reference>
<protein>
    <recommendedName>
        <fullName evidence="3">Nuclear transport factor 2 family protein</fullName>
    </recommendedName>
</protein>
<gene>
    <name evidence="1" type="ORF">C8D98_1010</name>
</gene>
<dbReference type="RefSeq" id="WP_132872579.1">
    <property type="nucleotide sequence ID" value="NZ_JAJUHT010000004.1"/>
</dbReference>
<proteinExistence type="predicted"/>
<name>A0A4R1KEQ8_9BACT</name>
<dbReference type="EMBL" id="SMGG01000003">
    <property type="protein sequence ID" value="TCK62483.1"/>
    <property type="molecule type" value="Genomic_DNA"/>
</dbReference>
<keyword evidence="2" id="KW-1185">Reference proteome</keyword>
<comment type="caution">
    <text evidence="1">The sequence shown here is derived from an EMBL/GenBank/DDBJ whole genome shotgun (WGS) entry which is preliminary data.</text>
</comment>
<dbReference type="Proteomes" id="UP000294614">
    <property type="component" value="Unassembled WGS sequence"/>
</dbReference>